<evidence type="ECO:0000259" key="2">
    <source>
        <dbReference type="PROSITE" id="PS51462"/>
    </source>
</evidence>
<sequence>MRQYASAGAIVVTTDLRQPRTLLLDQVRATGERQTVAAKGRLEPGEAPLVAAFREVAEEAGLHDVIYAGYLGQQAYRFTDNDGTSAAKTVDWFLFAADGSTALVRGEEGFTAARWIDLDAAGDEASHAGFAEYLRRAANVVAWRQLRPLPFSTVLNEVIRDVAGQAAVIFAEQPGAGIGVCGSAARGDYVEGWSDIDLIGWGLTEGSPLIAGLADMVEQINARHGVRVSLHVADEHGRDLRSAGHVYDMKLRAALHRVGTDIPVIAGTNPGTAFEAVDLHSGLELLHEHATHGNTEWNSGNDRDRRLLSVACSAARAIVANEDPDGSLRLPDVVRVLDRGWPGSQLGALLGEYDAFRRLAAEPADTAAQLAKRVLEALAEIIIFTGSHRGATNSPSR</sequence>
<organism evidence="3 4">
    <name type="scientific">Dactylosporangium darangshiense</name>
    <dbReference type="NCBI Taxonomy" id="579108"/>
    <lineage>
        <taxon>Bacteria</taxon>
        <taxon>Bacillati</taxon>
        <taxon>Actinomycetota</taxon>
        <taxon>Actinomycetes</taxon>
        <taxon>Micromonosporales</taxon>
        <taxon>Micromonosporaceae</taxon>
        <taxon>Dactylosporangium</taxon>
    </lineage>
</organism>
<dbReference type="RefSeq" id="WP_345119991.1">
    <property type="nucleotide sequence ID" value="NZ_BAABAT010000001.1"/>
</dbReference>
<dbReference type="InterPro" id="IPR051325">
    <property type="entry name" value="Nudix_hydrolase_domain"/>
</dbReference>
<dbReference type="InterPro" id="IPR020084">
    <property type="entry name" value="NUDIX_hydrolase_CS"/>
</dbReference>
<dbReference type="PANTHER" id="PTHR21340">
    <property type="entry name" value="DIADENOSINE 5,5-P1,P4-TETRAPHOSPHATE PYROPHOSPHOHYDROLASE MUTT"/>
    <property type="match status" value="1"/>
</dbReference>
<dbReference type="Proteomes" id="UP001500620">
    <property type="component" value="Unassembled WGS sequence"/>
</dbReference>
<comment type="caution">
    <text evidence="3">The sequence shown here is derived from an EMBL/GenBank/DDBJ whole genome shotgun (WGS) entry which is preliminary data.</text>
</comment>
<keyword evidence="1" id="KW-0378">Hydrolase</keyword>
<keyword evidence="4" id="KW-1185">Reference proteome</keyword>
<gene>
    <name evidence="3" type="ORF">GCM10022255_001110</name>
</gene>
<protein>
    <recommendedName>
        <fullName evidence="2">Nudix hydrolase domain-containing protein</fullName>
    </recommendedName>
</protein>
<feature type="domain" description="Nudix hydrolase" evidence="2">
    <location>
        <begin position="2"/>
        <end position="138"/>
    </location>
</feature>
<evidence type="ECO:0000313" key="3">
    <source>
        <dbReference type="EMBL" id="GAA4243174.1"/>
    </source>
</evidence>
<dbReference type="InterPro" id="IPR000086">
    <property type="entry name" value="NUDIX_hydrolase_dom"/>
</dbReference>
<dbReference type="PANTHER" id="PTHR21340:SF0">
    <property type="entry name" value="BIS(5'-NUCLEOSYL)-TETRAPHOSPHATASE [ASYMMETRICAL]"/>
    <property type="match status" value="1"/>
</dbReference>
<accession>A0ABP8CTL9</accession>
<dbReference type="PROSITE" id="PS00893">
    <property type="entry name" value="NUDIX_BOX"/>
    <property type="match status" value="1"/>
</dbReference>
<dbReference type="SUPFAM" id="SSF55811">
    <property type="entry name" value="Nudix"/>
    <property type="match status" value="1"/>
</dbReference>
<dbReference type="InterPro" id="IPR015797">
    <property type="entry name" value="NUDIX_hydrolase-like_dom_sf"/>
</dbReference>
<name>A0ABP8CTL9_9ACTN</name>
<dbReference type="Pfam" id="PF00293">
    <property type="entry name" value="NUDIX"/>
    <property type="match status" value="1"/>
</dbReference>
<evidence type="ECO:0000313" key="4">
    <source>
        <dbReference type="Proteomes" id="UP001500620"/>
    </source>
</evidence>
<evidence type="ECO:0000256" key="1">
    <source>
        <dbReference type="ARBA" id="ARBA00022801"/>
    </source>
</evidence>
<dbReference type="Gene3D" id="3.90.79.10">
    <property type="entry name" value="Nucleoside Triphosphate Pyrophosphohydrolase"/>
    <property type="match status" value="1"/>
</dbReference>
<dbReference type="PROSITE" id="PS51462">
    <property type="entry name" value="NUDIX"/>
    <property type="match status" value="1"/>
</dbReference>
<proteinExistence type="predicted"/>
<dbReference type="EMBL" id="BAABAT010000001">
    <property type="protein sequence ID" value="GAA4243174.1"/>
    <property type="molecule type" value="Genomic_DNA"/>
</dbReference>
<reference evidence="4" key="1">
    <citation type="journal article" date="2019" name="Int. J. Syst. Evol. Microbiol.">
        <title>The Global Catalogue of Microorganisms (GCM) 10K type strain sequencing project: providing services to taxonomists for standard genome sequencing and annotation.</title>
        <authorList>
            <consortium name="The Broad Institute Genomics Platform"/>
            <consortium name="The Broad Institute Genome Sequencing Center for Infectious Disease"/>
            <person name="Wu L."/>
            <person name="Ma J."/>
        </authorList>
    </citation>
    <scope>NUCLEOTIDE SEQUENCE [LARGE SCALE GENOMIC DNA]</scope>
    <source>
        <strain evidence="4">JCM 17441</strain>
    </source>
</reference>